<evidence type="ECO:0000256" key="1">
    <source>
        <dbReference type="SAM" id="Phobius"/>
    </source>
</evidence>
<dbReference type="RefSeq" id="WP_323698415.1">
    <property type="nucleotide sequence ID" value="NZ_JAYGIL010000028.1"/>
</dbReference>
<dbReference type="Pfam" id="PF19749">
    <property type="entry name" value="DUF6236"/>
    <property type="match status" value="1"/>
</dbReference>
<evidence type="ECO:0000313" key="2">
    <source>
        <dbReference type="EMBL" id="MEA5404992.1"/>
    </source>
</evidence>
<keyword evidence="1" id="KW-1133">Transmembrane helix</keyword>
<proteinExistence type="predicted"/>
<protein>
    <submittedName>
        <fullName evidence="2">DUF6236 family protein</fullName>
    </submittedName>
</protein>
<keyword evidence="3" id="KW-1185">Reference proteome</keyword>
<dbReference type="EMBL" id="JAYGIL010000028">
    <property type="protein sequence ID" value="MEA5404992.1"/>
    <property type="molecule type" value="Genomic_DNA"/>
</dbReference>
<comment type="caution">
    <text evidence="2">The sequence shown here is derived from an EMBL/GenBank/DDBJ whole genome shotgun (WGS) entry which is preliminary data.</text>
</comment>
<sequence>MTIPFGRALYYPHINFHDHNWLKFAALYYDGIDRIVPSDDLLEEVDLIERINDTATSEENLFVRSVRPGYYADRIAYEFIEYARTELSDENKRKQIFQRVSQFVKPTDTYFIHVMKMGRELLEELPRLNLPVKKFSLEFEDWIEFDSITGALYMSRLANCIATNKSMPIVSDDPNFQSIVREAQKERVTNDISETLASMVIQSVIPKNIEAITSKQIIEFRKNFKDERQQFYLNINELVKDLYQIQDEQSLKDALHFRKDAIERATKDIEGIYKSLKIDTGLTLMALSVPSFASGLGWVVAGVGLVAVAAGKLTLKGIEYQKTKRNSPYSYVLTLKNQLDKEEFAEALLKGKLIV</sequence>
<accession>A0ABU5S933</accession>
<reference evidence="2 3" key="1">
    <citation type="submission" date="2023-12" db="EMBL/GenBank/DDBJ databases">
        <title>Novel species of the genus Arcicella isolated from rivers.</title>
        <authorList>
            <person name="Lu H."/>
        </authorList>
    </citation>
    <scope>NUCLEOTIDE SEQUENCE [LARGE SCALE GENOMIC DNA]</scope>
    <source>
        <strain evidence="2 3">DC2W</strain>
    </source>
</reference>
<feature type="transmembrane region" description="Helical" evidence="1">
    <location>
        <begin position="295"/>
        <end position="315"/>
    </location>
</feature>
<evidence type="ECO:0000313" key="3">
    <source>
        <dbReference type="Proteomes" id="UP001303899"/>
    </source>
</evidence>
<name>A0ABU5S933_9BACT</name>
<dbReference type="InterPro" id="IPR046203">
    <property type="entry name" value="DUF6236"/>
</dbReference>
<keyword evidence="1" id="KW-0472">Membrane</keyword>
<organism evidence="2 3">
    <name type="scientific">Arcicella gelida</name>
    <dbReference type="NCBI Taxonomy" id="2984195"/>
    <lineage>
        <taxon>Bacteria</taxon>
        <taxon>Pseudomonadati</taxon>
        <taxon>Bacteroidota</taxon>
        <taxon>Cytophagia</taxon>
        <taxon>Cytophagales</taxon>
        <taxon>Flectobacillaceae</taxon>
        <taxon>Arcicella</taxon>
    </lineage>
</organism>
<gene>
    <name evidence="2" type="ORF">VB776_18810</name>
</gene>
<dbReference type="Proteomes" id="UP001303899">
    <property type="component" value="Unassembled WGS sequence"/>
</dbReference>
<keyword evidence="1" id="KW-0812">Transmembrane</keyword>